<dbReference type="SMART" id="SM00248">
    <property type="entry name" value="ANK"/>
    <property type="match status" value="1"/>
</dbReference>
<evidence type="ECO:0000256" key="13">
    <source>
        <dbReference type="PROSITE-ProRule" id="PRU00023"/>
    </source>
</evidence>
<dbReference type="InterPro" id="IPR041175">
    <property type="entry name" value="VLRF1/Vms1"/>
</dbReference>
<evidence type="ECO:0000256" key="10">
    <source>
        <dbReference type="ARBA" id="ARBA00022833"/>
    </source>
</evidence>
<evidence type="ECO:0000313" key="17">
    <source>
        <dbReference type="EMBL" id="KAF0687063.1"/>
    </source>
</evidence>
<dbReference type="InterPro" id="IPR041540">
    <property type="entry name" value="VATC"/>
</dbReference>
<dbReference type="InterPro" id="IPR036770">
    <property type="entry name" value="Ankyrin_rpt-contain_sf"/>
</dbReference>
<dbReference type="GO" id="GO:0004519">
    <property type="term" value="F:endonuclease activity"/>
    <property type="evidence" value="ECO:0007669"/>
    <property type="project" value="UniProtKB-KW"/>
</dbReference>
<gene>
    <name evidence="18" type="primary">Aste57867_21144</name>
    <name evidence="17" type="ORF">As57867_021076</name>
    <name evidence="18" type="ORF">ASTE57867_21144</name>
</gene>
<keyword evidence="6" id="KW-0677">Repeat</keyword>
<evidence type="ECO:0000256" key="9">
    <source>
        <dbReference type="ARBA" id="ARBA00022801"/>
    </source>
</evidence>
<dbReference type="OrthoDB" id="78366at2759"/>
<keyword evidence="11 13" id="KW-0040">ANK repeat</keyword>
<keyword evidence="5" id="KW-0479">Metal-binding</keyword>
<evidence type="ECO:0000256" key="4">
    <source>
        <dbReference type="ARBA" id="ARBA00022722"/>
    </source>
</evidence>
<keyword evidence="9 14" id="KW-0378">Hydrolase</keyword>
<dbReference type="Pfam" id="PF18716">
    <property type="entry name" value="VATC"/>
    <property type="match status" value="1"/>
</dbReference>
<evidence type="ECO:0000256" key="5">
    <source>
        <dbReference type="ARBA" id="ARBA00022723"/>
    </source>
</evidence>
<evidence type="ECO:0000256" key="1">
    <source>
        <dbReference type="ARBA" id="ARBA00004496"/>
    </source>
</evidence>
<feature type="compositionally biased region" description="Basic and acidic residues" evidence="15">
    <location>
        <begin position="521"/>
        <end position="534"/>
    </location>
</feature>
<keyword evidence="3 14" id="KW-0963">Cytoplasm</keyword>
<dbReference type="SUPFAM" id="SSF48403">
    <property type="entry name" value="Ankyrin repeat"/>
    <property type="match status" value="1"/>
</dbReference>
<feature type="region of interest" description="Disordered" evidence="15">
    <location>
        <begin position="505"/>
        <end position="534"/>
    </location>
</feature>
<name>A0A485LI13_9STRA</name>
<evidence type="ECO:0000256" key="7">
    <source>
        <dbReference type="ARBA" id="ARBA00022759"/>
    </source>
</evidence>
<feature type="region of interest" description="Disordered" evidence="15">
    <location>
        <begin position="120"/>
        <end position="164"/>
    </location>
</feature>
<keyword evidence="12" id="KW-0175">Coiled coil</keyword>
<organism evidence="18 19">
    <name type="scientific">Aphanomyces stellatus</name>
    <dbReference type="NCBI Taxonomy" id="120398"/>
    <lineage>
        <taxon>Eukaryota</taxon>
        <taxon>Sar</taxon>
        <taxon>Stramenopiles</taxon>
        <taxon>Oomycota</taxon>
        <taxon>Saprolegniomycetes</taxon>
        <taxon>Saprolegniales</taxon>
        <taxon>Verrucalvaceae</taxon>
        <taxon>Aphanomyces</taxon>
    </lineage>
</organism>
<dbReference type="PROSITE" id="PS50088">
    <property type="entry name" value="ANK_REPEAT"/>
    <property type="match status" value="1"/>
</dbReference>
<feature type="region of interest" description="Disordered" evidence="15">
    <location>
        <begin position="29"/>
        <end position="48"/>
    </location>
</feature>
<dbReference type="InterPro" id="IPR047139">
    <property type="entry name" value="ANKZ1/VMS1"/>
</dbReference>
<evidence type="ECO:0000259" key="16">
    <source>
        <dbReference type="PROSITE" id="PS52044"/>
    </source>
</evidence>
<dbReference type="GO" id="GO:0005737">
    <property type="term" value="C:cytoplasm"/>
    <property type="evidence" value="ECO:0007669"/>
    <property type="project" value="UniProtKB-SubCell"/>
</dbReference>
<evidence type="ECO:0000256" key="15">
    <source>
        <dbReference type="SAM" id="MobiDB-lite"/>
    </source>
</evidence>
<feature type="repeat" description="ANK" evidence="13">
    <location>
        <begin position="427"/>
        <end position="459"/>
    </location>
</feature>
<keyword evidence="7 14" id="KW-0255">Endonuclease</keyword>
<dbReference type="PANTHER" id="PTHR16036:SF2">
    <property type="entry name" value="TRNA ENDONUCLEASE ANKZF1"/>
    <property type="match status" value="1"/>
</dbReference>
<evidence type="ECO:0000313" key="18">
    <source>
        <dbReference type="EMBL" id="VFT97818.1"/>
    </source>
</evidence>
<accession>A0A485LI13</accession>
<evidence type="ECO:0000313" key="19">
    <source>
        <dbReference type="Proteomes" id="UP000332933"/>
    </source>
</evidence>
<evidence type="ECO:0000256" key="8">
    <source>
        <dbReference type="ARBA" id="ARBA00022771"/>
    </source>
</evidence>
<dbReference type="GO" id="GO:0016787">
    <property type="term" value="F:hydrolase activity"/>
    <property type="evidence" value="ECO:0007669"/>
    <property type="project" value="UniProtKB-KW"/>
</dbReference>
<dbReference type="PROSITE" id="PS50297">
    <property type="entry name" value="ANK_REP_REGION"/>
    <property type="match status" value="1"/>
</dbReference>
<evidence type="ECO:0000256" key="12">
    <source>
        <dbReference type="ARBA" id="ARBA00023054"/>
    </source>
</evidence>
<dbReference type="GO" id="GO:0008270">
    <property type="term" value="F:zinc ion binding"/>
    <property type="evidence" value="ECO:0007669"/>
    <property type="project" value="UniProtKB-KW"/>
</dbReference>
<evidence type="ECO:0000256" key="3">
    <source>
        <dbReference type="ARBA" id="ARBA00022490"/>
    </source>
</evidence>
<reference evidence="18 19" key="1">
    <citation type="submission" date="2019-03" db="EMBL/GenBank/DDBJ databases">
        <authorList>
            <person name="Gaulin E."/>
            <person name="Dumas B."/>
        </authorList>
    </citation>
    <scope>NUCLEOTIDE SEQUENCE [LARGE SCALE GENOMIC DNA]</scope>
    <source>
        <strain evidence="18">CBS 568.67</strain>
    </source>
</reference>
<dbReference type="EMBL" id="VJMH01006958">
    <property type="protein sequence ID" value="KAF0687063.1"/>
    <property type="molecule type" value="Genomic_DNA"/>
</dbReference>
<keyword evidence="10" id="KW-0862">Zinc</keyword>
<dbReference type="InterPro" id="IPR002110">
    <property type="entry name" value="Ankyrin_rpt"/>
</dbReference>
<dbReference type="PROSITE" id="PS52044">
    <property type="entry name" value="VLRF1"/>
    <property type="match status" value="1"/>
</dbReference>
<reference evidence="17" key="2">
    <citation type="submission" date="2019-06" db="EMBL/GenBank/DDBJ databases">
        <title>Genomics analysis of Aphanomyces spp. identifies a new class of oomycete effector associated with host adaptation.</title>
        <authorList>
            <person name="Gaulin E."/>
        </authorList>
    </citation>
    <scope>NUCLEOTIDE SEQUENCE</scope>
    <source>
        <strain evidence="17">CBS 578.67</strain>
    </source>
</reference>
<keyword evidence="8" id="KW-0863">Zinc-finger</keyword>
<dbReference type="EMBL" id="CAADRA010006984">
    <property type="protein sequence ID" value="VFT97818.1"/>
    <property type="molecule type" value="Genomic_DNA"/>
</dbReference>
<evidence type="ECO:0000256" key="6">
    <source>
        <dbReference type="ARBA" id="ARBA00022737"/>
    </source>
</evidence>
<feature type="compositionally biased region" description="Low complexity" evidence="15">
    <location>
        <begin position="35"/>
        <end position="44"/>
    </location>
</feature>
<dbReference type="Gene3D" id="1.25.40.20">
    <property type="entry name" value="Ankyrin repeat-containing domain"/>
    <property type="match status" value="1"/>
</dbReference>
<keyword evidence="19" id="KW-1185">Reference proteome</keyword>
<proteinExistence type="inferred from homology"/>
<evidence type="ECO:0000256" key="14">
    <source>
        <dbReference type="PROSITE-ProRule" id="PRU01389"/>
    </source>
</evidence>
<dbReference type="Pfam" id="PF18826">
    <property type="entry name" value="bVLRF1"/>
    <property type="match status" value="1"/>
</dbReference>
<keyword evidence="4 14" id="KW-0540">Nuclease</keyword>
<comment type="subcellular location">
    <subcellularLocation>
        <location evidence="1">Cytoplasm</location>
    </subcellularLocation>
</comment>
<dbReference type="Proteomes" id="UP000332933">
    <property type="component" value="Unassembled WGS sequence"/>
</dbReference>
<dbReference type="GO" id="GO:0036503">
    <property type="term" value="P:ERAD pathway"/>
    <property type="evidence" value="ECO:0007669"/>
    <property type="project" value="TreeGrafter"/>
</dbReference>
<feature type="domain" description="VLRF1" evidence="16">
    <location>
        <begin position="209"/>
        <end position="348"/>
    </location>
</feature>
<evidence type="ECO:0000256" key="11">
    <source>
        <dbReference type="ARBA" id="ARBA00023043"/>
    </source>
</evidence>
<comment type="similarity">
    <text evidence="2 14">Belongs to the ANKZF1/VMS1 family.</text>
</comment>
<sequence>MSKQYGRIPLWQLTPKELAKWRSVYAPKEDDTSIPPATATGDTATPPPAVVTARGLPDARGLTCGTCRLEFDDVKAQQTHFKSDFHVYNLKRKSKGLDCVGESDFDAYVVASAAARQRRASADASDETSDDRHASSVHHPLDLSWSSSSDEDSDTDDTSTSATIKEPLQAYTDATSVFKIYNAAFPDYSDKSKDAYVATLESVQSLASSSFQWAVLLFRAGRFAGGVFRKDKVLVHKCFERYTTRRKQGGSQSAHDSAGGKAKSAGAQLRRYNEMALTHDISDLLTKWGPELDGCDRIFLGVAKTSRGIFFDKTGLTTGDPRLRSVPFGTLRPTYDEVCRVRGVLASAQFSPFREFEVKVSTPTTTKPKKVTAVVMPPPTTTAPVEPAPPAPMPPPPLVAAVDAHDIDAIEALLATTEANVNATDGTLRTALHVAAQHNLIDVLERLLAAGADPCMGDDHQRVPYFFASTKDARNVFRRFRGAAPDRWDYDAAKIPAALTDEMEEAAKAREKEKKKRAKERKKEAKAAEDQLKREQDAAAAEAAARRAKELACAMCGEPSGAKPFVRLEFKYCSTKCVNDHKRQLMADAAIKRFGQ</sequence>
<feature type="active site" evidence="14">
    <location>
        <position position="252"/>
    </location>
</feature>
<dbReference type="AlphaFoldDB" id="A0A485LI13"/>
<evidence type="ECO:0000256" key="2">
    <source>
        <dbReference type="ARBA" id="ARBA00009262"/>
    </source>
</evidence>
<dbReference type="Pfam" id="PF12796">
    <property type="entry name" value="Ank_2"/>
    <property type="match status" value="1"/>
</dbReference>
<dbReference type="PANTHER" id="PTHR16036">
    <property type="entry name" value="ANKYRIN REPEAT AND ZINC FINGER DOMAIN-CONTAINING PROTEIN 1"/>
    <property type="match status" value="1"/>
</dbReference>
<protein>
    <submittedName>
        <fullName evidence="18">Aste57867_21144 protein</fullName>
    </submittedName>
</protein>
<comment type="domain">
    <text evidence="14">The VLRF1 domain mediates binding to the 60S ribosomal subunit.</text>
</comment>